<dbReference type="SUPFAM" id="SSF57701">
    <property type="entry name" value="Zn2/Cys6 DNA-binding domain"/>
    <property type="match status" value="1"/>
</dbReference>
<dbReference type="OrthoDB" id="5380854at2759"/>
<dbReference type="GO" id="GO:0045944">
    <property type="term" value="P:positive regulation of transcription by RNA polymerase II"/>
    <property type="evidence" value="ECO:0007669"/>
    <property type="project" value="TreeGrafter"/>
</dbReference>
<dbReference type="GO" id="GO:0008270">
    <property type="term" value="F:zinc ion binding"/>
    <property type="evidence" value="ECO:0007669"/>
    <property type="project" value="InterPro"/>
</dbReference>
<feature type="domain" description="Zn(2)-C6 fungal-type" evidence="4">
    <location>
        <begin position="10"/>
        <end position="38"/>
    </location>
</feature>
<evidence type="ECO:0000313" key="6">
    <source>
        <dbReference type="Proteomes" id="UP000240493"/>
    </source>
</evidence>
<dbReference type="Gene3D" id="4.10.240.10">
    <property type="entry name" value="Zn(2)-C6 fungal-type DNA-binding domain"/>
    <property type="match status" value="1"/>
</dbReference>
<dbReference type="CDD" id="cd00067">
    <property type="entry name" value="GAL4"/>
    <property type="match status" value="1"/>
</dbReference>
<keyword evidence="2" id="KW-0539">Nucleus</keyword>
<evidence type="ECO:0000256" key="2">
    <source>
        <dbReference type="ARBA" id="ARBA00023242"/>
    </source>
</evidence>
<dbReference type="InterPro" id="IPR021858">
    <property type="entry name" value="Fun_TF"/>
</dbReference>
<proteinExistence type="predicted"/>
<feature type="compositionally biased region" description="Basic and acidic residues" evidence="3">
    <location>
        <begin position="73"/>
        <end position="83"/>
    </location>
</feature>
<dbReference type="PROSITE" id="PS50048">
    <property type="entry name" value="ZN2_CY6_FUNGAL_2"/>
    <property type="match status" value="1"/>
</dbReference>
<dbReference type="PROSITE" id="PS00463">
    <property type="entry name" value="ZN2_CY6_FUNGAL_1"/>
    <property type="match status" value="1"/>
</dbReference>
<name>A0A2T3Z9S3_TRIA4</name>
<dbReference type="PANTHER" id="PTHR37534:SF51">
    <property type="entry name" value="ACRIFLAVINE SENSITIVITY CONTROL PROTEIN ACR-2"/>
    <property type="match status" value="1"/>
</dbReference>
<accession>A0A2T3Z9S3</accession>
<dbReference type="InterPro" id="IPR036864">
    <property type="entry name" value="Zn2-C6_fun-type_DNA-bd_sf"/>
</dbReference>
<dbReference type="Proteomes" id="UP000240493">
    <property type="component" value="Unassembled WGS sequence"/>
</dbReference>
<dbReference type="SMART" id="SM00066">
    <property type="entry name" value="GAL4"/>
    <property type="match status" value="1"/>
</dbReference>
<gene>
    <name evidence="5" type="ORF">M441DRAFT_139429</name>
</gene>
<comment type="subcellular location">
    <subcellularLocation>
        <location evidence="1">Nucleus</location>
    </subcellularLocation>
</comment>
<protein>
    <recommendedName>
        <fullName evidence="4">Zn(2)-C6 fungal-type domain-containing protein</fullName>
    </recommendedName>
</protein>
<evidence type="ECO:0000256" key="1">
    <source>
        <dbReference type="ARBA" id="ARBA00004123"/>
    </source>
</evidence>
<dbReference type="STRING" id="1042311.A0A2T3Z9S3"/>
<dbReference type="Pfam" id="PF00172">
    <property type="entry name" value="Zn_clus"/>
    <property type="match status" value="1"/>
</dbReference>
<evidence type="ECO:0000313" key="5">
    <source>
        <dbReference type="EMBL" id="PTB41554.1"/>
    </source>
</evidence>
<dbReference type="Pfam" id="PF11951">
    <property type="entry name" value="Fungal_trans_2"/>
    <property type="match status" value="1"/>
</dbReference>
<dbReference type="EMBL" id="KZ679261">
    <property type="protein sequence ID" value="PTB41554.1"/>
    <property type="molecule type" value="Genomic_DNA"/>
</dbReference>
<dbReference type="GO" id="GO:0000976">
    <property type="term" value="F:transcription cis-regulatory region binding"/>
    <property type="evidence" value="ECO:0007669"/>
    <property type="project" value="TreeGrafter"/>
</dbReference>
<organism evidence="5 6">
    <name type="scientific">Trichoderma asperellum (strain ATCC 204424 / CBS 433.97 / NBRC 101777)</name>
    <dbReference type="NCBI Taxonomy" id="1042311"/>
    <lineage>
        <taxon>Eukaryota</taxon>
        <taxon>Fungi</taxon>
        <taxon>Dikarya</taxon>
        <taxon>Ascomycota</taxon>
        <taxon>Pezizomycotina</taxon>
        <taxon>Sordariomycetes</taxon>
        <taxon>Hypocreomycetidae</taxon>
        <taxon>Hypocreales</taxon>
        <taxon>Hypocreaceae</taxon>
        <taxon>Trichoderma</taxon>
    </lineage>
</organism>
<keyword evidence="6" id="KW-1185">Reference proteome</keyword>
<feature type="region of interest" description="Disordered" evidence="3">
    <location>
        <begin position="58"/>
        <end position="83"/>
    </location>
</feature>
<dbReference type="AlphaFoldDB" id="A0A2T3Z9S3"/>
<sequence>MGSVQPPTKPCHNCRRQRLRCDRSYPHCNKCAASGKECLGYGKLFRWTGAIASRGKLAGRTSSAPVAAETQNENEHENRIGNDRDAELEPEIDAEADAEALSPALAVAKVRSRRSSSMSHRVSVIPWNGYYGRSMSAGAEAPLSTPLPRSPYIKPSSPWVLADPLFQDLNQSDRFYLNYFTTRLCKDLVSTDGPECNPFRSLIPLTRAHPLLQHIIVAASAAHMSNLITMGLPYDDSGLVAANPSAASKKALNDALVAKHTALRLMSAAIQNLDTMNGDVVLAASLFFINVELIESGKHGWRAHLEGAAKIMSFIQLTQAWDSSLRDYLLSDCFIYFILASAFMPTRYATSLNFESSQIPFVLGKTVANSYLCCPPELMEILHTASQLSNNAVNDQPNEETTMAGIELVKRAQAYDIYGWARDTAKVLSLSNESMQSRMHAGSAHRLAACIYILQAVPSVGERLGPEFVAFLTDDLLAHLNMIPVEDPNFKATTWPTFIIGAETRNPERQKLIMERLRIMTTVCPWGFIHTAMETLQVIWNLAAEERGSKSWVQTLRDPEMNFLIV</sequence>
<reference evidence="5 6" key="1">
    <citation type="submission" date="2016-07" db="EMBL/GenBank/DDBJ databases">
        <title>Multiple horizontal gene transfer events from other fungi enriched the ability of initially mycotrophic Trichoderma (Ascomycota) to feed on dead plant biomass.</title>
        <authorList>
            <consortium name="DOE Joint Genome Institute"/>
            <person name="Aerts A."/>
            <person name="Atanasova L."/>
            <person name="Chenthamara K."/>
            <person name="Zhang J."/>
            <person name="Grujic M."/>
            <person name="Henrissat B."/>
            <person name="Kuo A."/>
            <person name="Salamov A."/>
            <person name="Lipzen A."/>
            <person name="Labutti K."/>
            <person name="Barry K."/>
            <person name="Miao Y."/>
            <person name="Rahimi M.J."/>
            <person name="Shen Q."/>
            <person name="Grigoriev I.V."/>
            <person name="Kubicek C.P."/>
            <person name="Druzhinina I.S."/>
        </authorList>
    </citation>
    <scope>NUCLEOTIDE SEQUENCE [LARGE SCALE GENOMIC DNA]</scope>
    <source>
        <strain evidence="5 6">CBS 433.97</strain>
    </source>
</reference>
<evidence type="ECO:0000259" key="4">
    <source>
        <dbReference type="PROSITE" id="PS50048"/>
    </source>
</evidence>
<dbReference type="GO" id="GO:0000981">
    <property type="term" value="F:DNA-binding transcription factor activity, RNA polymerase II-specific"/>
    <property type="evidence" value="ECO:0007669"/>
    <property type="project" value="InterPro"/>
</dbReference>
<dbReference type="PANTHER" id="PTHR37534">
    <property type="entry name" value="TRANSCRIPTIONAL ACTIVATOR PROTEIN UGA3"/>
    <property type="match status" value="1"/>
</dbReference>
<dbReference type="GO" id="GO:0005634">
    <property type="term" value="C:nucleus"/>
    <property type="evidence" value="ECO:0007669"/>
    <property type="project" value="UniProtKB-SubCell"/>
</dbReference>
<dbReference type="InterPro" id="IPR001138">
    <property type="entry name" value="Zn2Cys6_DnaBD"/>
</dbReference>
<evidence type="ECO:0000256" key="3">
    <source>
        <dbReference type="SAM" id="MobiDB-lite"/>
    </source>
</evidence>